<evidence type="ECO:0000313" key="2">
    <source>
        <dbReference type="Proteomes" id="UP000192578"/>
    </source>
</evidence>
<dbReference type="EMBL" id="MTYJ01000367">
    <property type="protein sequence ID" value="OWA54049.1"/>
    <property type="molecule type" value="Genomic_DNA"/>
</dbReference>
<gene>
    <name evidence="1" type="ORF">BV898_18471</name>
</gene>
<accession>A0A9X6RN24</accession>
<proteinExistence type="predicted"/>
<name>A0A9X6RN24_HYPEX</name>
<dbReference type="Gene3D" id="3.60.15.10">
    <property type="entry name" value="Ribonuclease Z/Hydroxyacylglutathione hydrolase-like"/>
    <property type="match status" value="1"/>
</dbReference>
<reference evidence="2" key="1">
    <citation type="submission" date="2017-01" db="EMBL/GenBank/DDBJ databases">
        <title>Comparative genomics of anhydrobiosis in the tardigrade Hypsibius dujardini.</title>
        <authorList>
            <person name="Yoshida Y."/>
            <person name="Koutsovoulos G."/>
            <person name="Laetsch D."/>
            <person name="Stevens L."/>
            <person name="Kumar S."/>
            <person name="Horikawa D."/>
            <person name="Ishino K."/>
            <person name="Komine S."/>
            <person name="Tomita M."/>
            <person name="Blaxter M."/>
            <person name="Arakawa K."/>
        </authorList>
    </citation>
    <scope>NUCLEOTIDE SEQUENCE [LARGE SCALE GENOMIC DNA]</scope>
    <source>
        <strain evidence="2">Z151</strain>
    </source>
</reference>
<sequence>MIMWGDTSHLEALQFPDPRITVKFDVNEEEARQTRLELMCQIAEKKYLVAAAHMAFPGIGHLRSVGNATVGSYEWVPVIIDWEPTRVKTANFSV</sequence>
<evidence type="ECO:0000313" key="1">
    <source>
        <dbReference type="EMBL" id="OWA54049.1"/>
    </source>
</evidence>
<keyword evidence="2" id="KW-1185">Reference proteome</keyword>
<protein>
    <submittedName>
        <fullName evidence="1">Uncharacterized protein</fullName>
    </submittedName>
</protein>
<comment type="caution">
    <text evidence="1">The sequence shown here is derived from an EMBL/GenBank/DDBJ whole genome shotgun (WGS) entry which is preliminary data.</text>
</comment>
<dbReference type="OrthoDB" id="10250730at2759"/>
<dbReference type="AlphaFoldDB" id="A0A9X6RN24"/>
<dbReference type="Proteomes" id="UP000192578">
    <property type="component" value="Unassembled WGS sequence"/>
</dbReference>
<dbReference type="InterPro" id="IPR036866">
    <property type="entry name" value="RibonucZ/Hydroxyglut_hydro"/>
</dbReference>
<organism evidence="1 2">
    <name type="scientific">Hypsibius exemplaris</name>
    <name type="common">Freshwater tardigrade</name>
    <dbReference type="NCBI Taxonomy" id="2072580"/>
    <lineage>
        <taxon>Eukaryota</taxon>
        <taxon>Metazoa</taxon>
        <taxon>Ecdysozoa</taxon>
        <taxon>Tardigrada</taxon>
        <taxon>Eutardigrada</taxon>
        <taxon>Parachela</taxon>
        <taxon>Hypsibioidea</taxon>
        <taxon>Hypsibiidae</taxon>
        <taxon>Hypsibius</taxon>
    </lineage>
</organism>